<name>A0A6J8EPC4_MYTCO</name>
<sequence>MKAVINSFIRFSKTKKKIYSYNFKCSNIHGLTLRPKVSMYNENTYIKVGSNQPITQESNFSSRSEFVPTGLRYRHVINGDYIFVNQFQVPLQIHVQSNTVSTHTIVYTAAEDQCVPCGIVYTYQSTEPYDGRNRSNQPITQESNFSSRSEFVPTGLRYRPVINGDYIFVNQFQVPLLIHVHSNTVSTHTIVYTAAEDQCVPCGIVYTYQSTEPYDGRNRSNQPITQESNFSSRSEFVPTGLRYRHVINGDYIFVNQFQVPLLIHVHSNTVSTHTIVYTAAEDQCVPCGIVYTYQSTEPYDGRNSKLILLRFNRRKRNRRNNKTSLNNLGSNQPITQESNFSSRSEFVPTGLRYRHVINGDYIFVNQFQVPLQIHVQSNTVSTHTIVYTAAEDQCVPCGIVYTYQSTEPYDGRNSKLILPPIQQEKKGIEETTRHH</sequence>
<evidence type="ECO:0000313" key="3">
    <source>
        <dbReference type="Proteomes" id="UP000507470"/>
    </source>
</evidence>
<keyword evidence="3" id="KW-1185">Reference proteome</keyword>
<dbReference type="EMBL" id="CACVKT020009349">
    <property type="protein sequence ID" value="CAC5421395.1"/>
    <property type="molecule type" value="Genomic_DNA"/>
</dbReference>
<accession>A0A6J8EPC4</accession>
<evidence type="ECO:0000313" key="2">
    <source>
        <dbReference type="EMBL" id="CAC5421395.1"/>
    </source>
</evidence>
<proteinExistence type="predicted"/>
<dbReference type="AlphaFoldDB" id="A0A6J8EPC4"/>
<evidence type="ECO:0000256" key="1">
    <source>
        <dbReference type="SAM" id="MobiDB-lite"/>
    </source>
</evidence>
<feature type="region of interest" description="Disordered" evidence="1">
    <location>
        <begin position="319"/>
        <end position="341"/>
    </location>
</feature>
<dbReference type="Proteomes" id="UP000507470">
    <property type="component" value="Unassembled WGS sequence"/>
</dbReference>
<organism evidence="2 3">
    <name type="scientific">Mytilus coruscus</name>
    <name type="common">Sea mussel</name>
    <dbReference type="NCBI Taxonomy" id="42192"/>
    <lineage>
        <taxon>Eukaryota</taxon>
        <taxon>Metazoa</taxon>
        <taxon>Spiralia</taxon>
        <taxon>Lophotrochozoa</taxon>
        <taxon>Mollusca</taxon>
        <taxon>Bivalvia</taxon>
        <taxon>Autobranchia</taxon>
        <taxon>Pteriomorphia</taxon>
        <taxon>Mytilida</taxon>
        <taxon>Mytiloidea</taxon>
        <taxon>Mytilidae</taxon>
        <taxon>Mytilinae</taxon>
        <taxon>Mytilus</taxon>
    </lineage>
</organism>
<feature type="compositionally biased region" description="Polar residues" evidence="1">
    <location>
        <begin position="329"/>
        <end position="341"/>
    </location>
</feature>
<protein>
    <submittedName>
        <fullName evidence="2">Uncharacterized protein</fullName>
    </submittedName>
</protein>
<gene>
    <name evidence="2" type="ORF">MCOR_53529</name>
</gene>
<reference evidence="2 3" key="1">
    <citation type="submission" date="2020-06" db="EMBL/GenBank/DDBJ databases">
        <authorList>
            <person name="Li R."/>
            <person name="Bekaert M."/>
        </authorList>
    </citation>
    <scope>NUCLEOTIDE SEQUENCE [LARGE SCALE GENOMIC DNA]</scope>
    <source>
        <strain evidence="3">wild</strain>
    </source>
</reference>